<dbReference type="SMART" id="SM00855">
    <property type="entry name" value="PGAM"/>
    <property type="match status" value="1"/>
</dbReference>
<dbReference type="RefSeq" id="WP_161075519.1">
    <property type="nucleotide sequence ID" value="NZ_WWCU01000062.1"/>
</dbReference>
<evidence type="ECO:0000313" key="2">
    <source>
        <dbReference type="Proteomes" id="UP000450676"/>
    </source>
</evidence>
<evidence type="ECO:0000313" key="1">
    <source>
        <dbReference type="EMBL" id="MYN11248.1"/>
    </source>
</evidence>
<gene>
    <name evidence="1" type="ORF">GTP77_28440</name>
</gene>
<accession>A0A7X4KQD5</accession>
<organism evidence="1 2">
    <name type="scientific">Pseudoduganella aquatica</name>
    <dbReference type="NCBI Taxonomy" id="2660641"/>
    <lineage>
        <taxon>Bacteria</taxon>
        <taxon>Pseudomonadati</taxon>
        <taxon>Pseudomonadota</taxon>
        <taxon>Betaproteobacteria</taxon>
        <taxon>Burkholderiales</taxon>
        <taxon>Oxalobacteraceae</taxon>
        <taxon>Telluria group</taxon>
        <taxon>Pseudoduganella</taxon>
    </lineage>
</organism>
<dbReference type="SUPFAM" id="SSF53254">
    <property type="entry name" value="Phosphoglycerate mutase-like"/>
    <property type="match status" value="1"/>
</dbReference>
<dbReference type="EMBL" id="WWCU01000062">
    <property type="protein sequence ID" value="MYN11248.1"/>
    <property type="molecule type" value="Genomic_DNA"/>
</dbReference>
<dbReference type="Gene3D" id="3.40.50.1240">
    <property type="entry name" value="Phosphoglycerate mutase-like"/>
    <property type="match status" value="1"/>
</dbReference>
<name>A0A7X4KQD5_9BURK</name>
<sequence>MRLILVRHPQPLVAPGVCYGSSDLPAAPDDIVRVHTALLASASIPPGTPVYASPLQRCAVLAGRLGAHTLDARLAEMDFGAWELRSWDDIPRAEVDAWAADLANYRPGGGENVLQVAARVAAFRAELLDQRQHEDQHQQAAIICHAGTIRVLVALEAGLKTGLPLEEIALRAAAAPHKIAYGETVILEAVA</sequence>
<proteinExistence type="predicted"/>
<dbReference type="InterPro" id="IPR013078">
    <property type="entry name" value="His_Pase_superF_clade-1"/>
</dbReference>
<dbReference type="Proteomes" id="UP000450676">
    <property type="component" value="Unassembled WGS sequence"/>
</dbReference>
<dbReference type="Pfam" id="PF00300">
    <property type="entry name" value="His_Phos_1"/>
    <property type="match status" value="1"/>
</dbReference>
<reference evidence="1 2" key="1">
    <citation type="submission" date="2019-12" db="EMBL/GenBank/DDBJ databases">
        <title>Novel species isolated from a subtropical stream in China.</title>
        <authorList>
            <person name="Lu H."/>
        </authorList>
    </citation>
    <scope>NUCLEOTIDE SEQUENCE [LARGE SCALE GENOMIC DNA]</scope>
    <source>
        <strain evidence="1 2">FT127W</strain>
    </source>
</reference>
<comment type="caution">
    <text evidence="1">The sequence shown here is derived from an EMBL/GenBank/DDBJ whole genome shotgun (WGS) entry which is preliminary data.</text>
</comment>
<dbReference type="InterPro" id="IPR029033">
    <property type="entry name" value="His_PPase_superfam"/>
</dbReference>
<keyword evidence="2" id="KW-1185">Reference proteome</keyword>
<dbReference type="AlphaFoldDB" id="A0A7X4KQD5"/>
<protein>
    <submittedName>
        <fullName evidence="1">Phosphoglycerate mutase</fullName>
    </submittedName>
</protein>